<name>A0AAW4YRY8_9GAMM</name>
<proteinExistence type="predicted"/>
<feature type="transmembrane region" description="Helical" evidence="1">
    <location>
        <begin position="88"/>
        <end position="105"/>
    </location>
</feature>
<reference evidence="2" key="1">
    <citation type="submission" date="2020-05" db="EMBL/GenBank/DDBJ databases">
        <authorList>
            <person name="Wang L."/>
            <person name="Shao Z."/>
        </authorList>
    </citation>
    <scope>NUCLEOTIDE SEQUENCE</scope>
    <source>
        <strain evidence="2">MCCC 1A05776</strain>
    </source>
</reference>
<keyword evidence="1" id="KW-0812">Transmembrane</keyword>
<accession>A0AAW4YRY8</accession>
<keyword evidence="1" id="KW-1133">Transmembrane helix</keyword>
<sequence>MTLWSSLVLFLLAWQLHIAAMMLPSTLPMIGLFRQVAAGQSRPGAVWACFLGGYLLVWTMFGVLALLGDTLLGMALADWHWLMHRPEWMMGAVLVLAGAFQFTSLKSRCLDKCRQPRSFLLAHYRRGLGGAMTLGVRHGLFCLGCCWALMLVMFVVGIANLAWMAPLAALMIYEKIGRHGDRVVRPAGMALVLLGALVFLGPAWMPALVHMH</sequence>
<evidence type="ECO:0000256" key="1">
    <source>
        <dbReference type="SAM" id="Phobius"/>
    </source>
</evidence>
<evidence type="ECO:0000313" key="3">
    <source>
        <dbReference type="Proteomes" id="UP001320178"/>
    </source>
</evidence>
<dbReference type="Pfam" id="PF09948">
    <property type="entry name" value="PpoB2"/>
    <property type="match status" value="1"/>
</dbReference>
<dbReference type="EMBL" id="JABFTS010000002">
    <property type="protein sequence ID" value="MCE8051321.1"/>
    <property type="molecule type" value="Genomic_DNA"/>
</dbReference>
<feature type="transmembrane region" description="Helical" evidence="1">
    <location>
        <begin position="45"/>
        <end position="68"/>
    </location>
</feature>
<keyword evidence="1" id="KW-0472">Membrane</keyword>
<organism evidence="2 3">
    <name type="scientific">Billgrantia desiderata</name>
    <dbReference type="NCBI Taxonomy" id="52021"/>
    <lineage>
        <taxon>Bacteria</taxon>
        <taxon>Pseudomonadati</taxon>
        <taxon>Pseudomonadota</taxon>
        <taxon>Gammaproteobacteria</taxon>
        <taxon>Oceanospirillales</taxon>
        <taxon>Halomonadaceae</taxon>
        <taxon>Billgrantia</taxon>
    </lineage>
</organism>
<comment type="caution">
    <text evidence="2">The sequence shown here is derived from an EMBL/GenBank/DDBJ whole genome shotgun (WGS) entry which is preliminary data.</text>
</comment>
<feature type="transmembrane region" description="Helical" evidence="1">
    <location>
        <begin position="140"/>
        <end position="163"/>
    </location>
</feature>
<feature type="transmembrane region" description="Helical" evidence="1">
    <location>
        <begin position="183"/>
        <end position="205"/>
    </location>
</feature>
<gene>
    <name evidence="2" type="ORF">HOP61_08465</name>
</gene>
<dbReference type="AlphaFoldDB" id="A0AAW4YRY8"/>
<dbReference type="Proteomes" id="UP001320178">
    <property type="component" value="Unassembled WGS sequence"/>
</dbReference>
<dbReference type="InterPro" id="IPR018688">
    <property type="entry name" value="PpoB2-like"/>
</dbReference>
<reference evidence="2" key="2">
    <citation type="journal article" date="2021" name="Front. Microbiol.">
        <title>Aerobic Denitrification and Heterotrophic Sulfur Oxidation in the Genus Halomonas Revealed by Six Novel Species Characterizations and Genome-Based Analysis.</title>
        <authorList>
            <person name="Wang L."/>
            <person name="Shao Z."/>
        </authorList>
    </citation>
    <scope>NUCLEOTIDE SEQUENCE</scope>
    <source>
        <strain evidence="2">MCCC 1A05776</strain>
    </source>
</reference>
<protein>
    <submittedName>
        <fullName evidence="2">DUF2182 domain-containing protein</fullName>
    </submittedName>
</protein>
<evidence type="ECO:0000313" key="2">
    <source>
        <dbReference type="EMBL" id="MCE8051321.1"/>
    </source>
</evidence>
<feature type="transmembrane region" description="Helical" evidence="1">
    <location>
        <begin position="12"/>
        <end position="33"/>
    </location>
</feature>